<name>A0ABR4B9W8_9LECA</name>
<keyword evidence="1" id="KW-0732">Signal</keyword>
<protein>
    <recommendedName>
        <fullName evidence="4">N-acetyltransferase domain-containing protein</fullName>
    </recommendedName>
</protein>
<organism evidence="2 3">
    <name type="scientific">Lepraria finkii</name>
    <dbReference type="NCBI Taxonomy" id="1340010"/>
    <lineage>
        <taxon>Eukaryota</taxon>
        <taxon>Fungi</taxon>
        <taxon>Dikarya</taxon>
        <taxon>Ascomycota</taxon>
        <taxon>Pezizomycotina</taxon>
        <taxon>Lecanoromycetes</taxon>
        <taxon>OSLEUM clade</taxon>
        <taxon>Lecanoromycetidae</taxon>
        <taxon>Lecanorales</taxon>
        <taxon>Lecanorineae</taxon>
        <taxon>Stereocaulaceae</taxon>
        <taxon>Lepraria</taxon>
    </lineage>
</organism>
<proteinExistence type="predicted"/>
<comment type="caution">
    <text evidence="2">The sequence shown here is derived from an EMBL/GenBank/DDBJ whole genome shotgun (WGS) entry which is preliminary data.</text>
</comment>
<evidence type="ECO:0000256" key="1">
    <source>
        <dbReference type="SAM" id="SignalP"/>
    </source>
</evidence>
<evidence type="ECO:0008006" key="4">
    <source>
        <dbReference type="Google" id="ProtNLM"/>
    </source>
</evidence>
<gene>
    <name evidence="2" type="ORF">ABVK25_004962</name>
</gene>
<dbReference type="CDD" id="cd04301">
    <property type="entry name" value="NAT_SF"/>
    <property type="match status" value="1"/>
</dbReference>
<keyword evidence="3" id="KW-1185">Reference proteome</keyword>
<dbReference type="Proteomes" id="UP001590951">
    <property type="component" value="Unassembled WGS sequence"/>
</dbReference>
<accession>A0ABR4B9W8</accession>
<evidence type="ECO:0000313" key="2">
    <source>
        <dbReference type="EMBL" id="KAL2054659.1"/>
    </source>
</evidence>
<sequence>MPRRLAIAMQSLSIGIGFAATFYRLEEPTNDLSELAFSLFDHWGSLKSELCNHPIKKGTGVWREELDEGKFLLIEEITIDENHRRKGYGRKLEGPRFGWSRYRQRRRK</sequence>
<feature type="chain" id="PRO_5045516907" description="N-acetyltransferase domain-containing protein" evidence="1">
    <location>
        <begin position="20"/>
        <end position="108"/>
    </location>
</feature>
<reference evidence="2 3" key="1">
    <citation type="submission" date="2024-09" db="EMBL/GenBank/DDBJ databases">
        <title>Rethinking Asexuality: The Enigmatic Case of Functional Sexual Genes in Lepraria (Stereocaulaceae).</title>
        <authorList>
            <person name="Doellman M."/>
            <person name="Sun Y."/>
            <person name="Barcenas-Pena A."/>
            <person name="Lumbsch H.T."/>
            <person name="Grewe F."/>
        </authorList>
    </citation>
    <scope>NUCLEOTIDE SEQUENCE [LARGE SCALE GENOMIC DNA]</scope>
    <source>
        <strain evidence="2 3">Grewe 0041</strain>
    </source>
</reference>
<feature type="signal peptide" evidence="1">
    <location>
        <begin position="1"/>
        <end position="19"/>
    </location>
</feature>
<dbReference type="EMBL" id="JBHFEH010000014">
    <property type="protein sequence ID" value="KAL2054659.1"/>
    <property type="molecule type" value="Genomic_DNA"/>
</dbReference>
<evidence type="ECO:0000313" key="3">
    <source>
        <dbReference type="Proteomes" id="UP001590951"/>
    </source>
</evidence>